<dbReference type="InterPro" id="IPR010653">
    <property type="entry name" value="NlpB/DapX"/>
</dbReference>
<sequence>MKSIVVSLTCLSVAVIGGCSFTPQEQAEGDFRYTEAALHDGLEAAPGLTLPESRSQYRVPDVQANTPVGKSVNIKSPILVWPTAAGSRVEETQDDVKVSFDELEGMANLAEFVWGSALAELSARQIPVTSEQPQQRLETGWVVDEREVGEDDLLLRTERRFELVMETPDHGRTTSLSVDMIEKQESGPGKGFSSGLVADRNAEARFLNSIINEVAVRQNTNQGIVATDDSIDVTAGFNEEGYPALTLDTSFQNTWGLMGAVLPELGFAIDDLNQSTGRYYTTYAKSQSGLSKLAFWRDSAEGKLDIPEGDYEVQVTGNRELTTITFYFDGEALSAAQLNRLYGPVAAEIRRQNQG</sequence>
<dbReference type="EMBL" id="JPER01000001">
    <property type="protein sequence ID" value="KFZ32025.1"/>
    <property type="molecule type" value="Genomic_DNA"/>
</dbReference>
<protein>
    <recommendedName>
        <fullName evidence="3">Outer membrane protein assembly factor BamC</fullName>
    </recommendedName>
</protein>
<keyword evidence="2" id="KW-1185">Reference proteome</keyword>
<dbReference type="eggNOG" id="COG3317">
    <property type="taxonomic scope" value="Bacteria"/>
</dbReference>
<gene>
    <name evidence="1" type="ORF">IDSA_04960</name>
</gene>
<dbReference type="Gene3D" id="3.30.530.50">
    <property type="match status" value="1"/>
</dbReference>
<dbReference type="PROSITE" id="PS51257">
    <property type="entry name" value="PROKAR_LIPOPROTEIN"/>
    <property type="match status" value="1"/>
</dbReference>
<reference evidence="1 2" key="1">
    <citation type="submission" date="2014-06" db="EMBL/GenBank/DDBJ databases">
        <title>The draft genome sequence of Idiomarina salinarum ISL-52.</title>
        <authorList>
            <person name="Du J."/>
            <person name="Shao Z."/>
        </authorList>
    </citation>
    <scope>NUCLEOTIDE SEQUENCE [LARGE SCALE GENOMIC DNA]</scope>
    <source>
        <strain evidence="1 2">ISL-52</strain>
    </source>
</reference>
<proteinExistence type="predicted"/>
<evidence type="ECO:0000313" key="1">
    <source>
        <dbReference type="EMBL" id="KFZ32025.1"/>
    </source>
</evidence>
<name>A0A094IWG2_9GAMM</name>
<comment type="caution">
    <text evidence="1">The sequence shown here is derived from an EMBL/GenBank/DDBJ whole genome shotgun (WGS) entry which is preliminary data.</text>
</comment>
<evidence type="ECO:0000313" key="2">
    <source>
        <dbReference type="Proteomes" id="UP000054363"/>
    </source>
</evidence>
<dbReference type="Gene3D" id="3.30.310.170">
    <property type="entry name" value="Outer membrane protein assembly factor BamC"/>
    <property type="match status" value="1"/>
</dbReference>
<evidence type="ECO:0008006" key="3">
    <source>
        <dbReference type="Google" id="ProtNLM"/>
    </source>
</evidence>
<dbReference type="OrthoDB" id="5598420at2"/>
<dbReference type="AlphaFoldDB" id="A0A094IWG2"/>
<organism evidence="1 2">
    <name type="scientific">Pseudidiomarina salinarum</name>
    <dbReference type="NCBI Taxonomy" id="435908"/>
    <lineage>
        <taxon>Bacteria</taxon>
        <taxon>Pseudomonadati</taxon>
        <taxon>Pseudomonadota</taxon>
        <taxon>Gammaproteobacteria</taxon>
        <taxon>Alteromonadales</taxon>
        <taxon>Idiomarinaceae</taxon>
        <taxon>Pseudidiomarina</taxon>
    </lineage>
</organism>
<accession>A0A094IWG2</accession>
<dbReference type="STRING" id="435908.IDSA_04960"/>
<dbReference type="RefSeq" id="WP_034774678.1">
    <property type="nucleotide sequence ID" value="NZ_JPER01000001.1"/>
</dbReference>
<dbReference type="Pfam" id="PF06804">
    <property type="entry name" value="Lipoprotein_18"/>
    <property type="match status" value="1"/>
</dbReference>
<dbReference type="Proteomes" id="UP000054363">
    <property type="component" value="Unassembled WGS sequence"/>
</dbReference>
<dbReference type="InterPro" id="IPR042268">
    <property type="entry name" value="BamC_C"/>
</dbReference>